<dbReference type="EMBL" id="KY684113">
    <property type="protein sequence ID" value="ARF12555.1"/>
    <property type="molecule type" value="Genomic_DNA"/>
</dbReference>
<name>A0A1V0SLE2_9VIRU</name>
<proteinExistence type="predicted"/>
<evidence type="ECO:0000313" key="1">
    <source>
        <dbReference type="EMBL" id="ARF12555.1"/>
    </source>
</evidence>
<gene>
    <name evidence="1" type="ORF">Klosneuvirus_6_117</name>
</gene>
<accession>A0A1V0SLE2</accession>
<reference evidence="1" key="1">
    <citation type="journal article" date="2017" name="Science">
        <title>Giant viruses with an expanded complement of translation system components.</title>
        <authorList>
            <person name="Schulz F."/>
            <person name="Yutin N."/>
            <person name="Ivanova N.N."/>
            <person name="Ortega D.R."/>
            <person name="Lee T.K."/>
            <person name="Vierheilig J."/>
            <person name="Daims H."/>
            <person name="Horn M."/>
            <person name="Wagner M."/>
            <person name="Jensen G.J."/>
            <person name="Kyrpides N.C."/>
            <person name="Koonin E.V."/>
            <person name="Woyke T."/>
        </authorList>
    </citation>
    <scope>NUCLEOTIDE SEQUENCE</scope>
    <source>
        <strain evidence="1">KNV1</strain>
    </source>
</reference>
<organism evidence="1">
    <name type="scientific">Klosneuvirus KNV1</name>
    <dbReference type="NCBI Taxonomy" id="1977640"/>
    <lineage>
        <taxon>Viruses</taxon>
        <taxon>Varidnaviria</taxon>
        <taxon>Bamfordvirae</taxon>
        <taxon>Nucleocytoviricota</taxon>
        <taxon>Megaviricetes</taxon>
        <taxon>Imitervirales</taxon>
        <taxon>Mimiviridae</taxon>
        <taxon>Klosneuvirinae</taxon>
        <taxon>Klosneuvirus</taxon>
    </lineage>
</organism>
<sequence>MSFFTDLFSKKVEPDKLDIQGNILHEVDSSYIKKRKTLKEIIEKIEQDTHCIYYDRLDSYVKDDPAIFLEKLEVIPFPKLEKYIGKDKIRSLDLLSCIIIYKRYFENNRQSDHYYNKLEKFVLKVMEDISKRYGGINMPKEPY</sequence>
<feature type="non-terminal residue" evidence="1">
    <location>
        <position position="143"/>
    </location>
</feature>
<protein>
    <submittedName>
        <fullName evidence="1">Uncharacterized protein</fullName>
    </submittedName>
</protein>